<protein>
    <submittedName>
        <fullName evidence="1">Uncharacterized protein</fullName>
    </submittedName>
</protein>
<reference evidence="1" key="1">
    <citation type="submission" date="2018-06" db="EMBL/GenBank/DDBJ databases">
        <authorList>
            <consortium name="PulseNet: The National Subtyping Network for Foodborne Disease Surveillance"/>
            <person name="Tarr C.L."/>
            <person name="Trees E."/>
            <person name="Katz L.S."/>
            <person name="Carleton-Romer H.A."/>
            <person name="Stroika S."/>
            <person name="Kucerova Z."/>
            <person name="Roache K.F."/>
            <person name="Sabol A.L."/>
            <person name="Besser J."/>
            <person name="Gerner-Smidt P."/>
        </authorList>
    </citation>
    <scope>NUCLEOTIDE SEQUENCE</scope>
    <source>
        <strain evidence="1">PNUSAS041667</strain>
    </source>
</reference>
<dbReference type="EMBL" id="AAGFLD010000084">
    <property type="protein sequence ID" value="EBN3258366.1"/>
    <property type="molecule type" value="Genomic_DNA"/>
</dbReference>
<organism evidence="1">
    <name type="scientific">Salmonella enterica</name>
    <name type="common">Salmonella choleraesuis</name>
    <dbReference type="NCBI Taxonomy" id="28901"/>
    <lineage>
        <taxon>Bacteria</taxon>
        <taxon>Pseudomonadati</taxon>
        <taxon>Pseudomonadota</taxon>
        <taxon>Gammaproteobacteria</taxon>
        <taxon>Enterobacterales</taxon>
        <taxon>Enterobacteriaceae</taxon>
        <taxon>Salmonella</taxon>
    </lineage>
</organism>
<comment type="caution">
    <text evidence="1">The sequence shown here is derived from an EMBL/GenBank/DDBJ whole genome shotgun (WGS) entry which is preliminary data.</text>
</comment>
<accession>A0A5T7Z9G0</accession>
<evidence type="ECO:0000313" key="1">
    <source>
        <dbReference type="EMBL" id="EBN3258366.1"/>
    </source>
</evidence>
<gene>
    <name evidence="1" type="ORF">DP494_23125</name>
</gene>
<dbReference type="AlphaFoldDB" id="A0A5T7Z9G0"/>
<sequence>MALKHRELNELDGFELLIAKAVEEAAEVDESEVFDESEEIDDSEGLDEDLKARRKANIQYQNARKEKLKKLGEHQIQIRLDDENFQRLCDLCEVLGYRKPKKGMYNLVETYSAIFKYLLRTSEENFEYIPSTQRSIKILSIYKYVDHLRNEQQLTKDIIISELRKKNAKIPVRKSGNGTIIFGKGEFLERYFDKVEVIRALKIADKK</sequence>
<proteinExistence type="predicted"/>
<name>A0A5T7Z9G0_SALER</name>